<evidence type="ECO:0000256" key="1">
    <source>
        <dbReference type="SAM" id="MobiDB-lite"/>
    </source>
</evidence>
<feature type="region of interest" description="Disordered" evidence="1">
    <location>
        <begin position="217"/>
        <end position="237"/>
    </location>
</feature>
<proteinExistence type="predicted"/>
<dbReference type="Ensembl" id="ENSCINT00000028064.2">
    <property type="protein sequence ID" value="ENSCINP00000027818.2"/>
    <property type="gene ID" value="ENSCING00000015857.2"/>
</dbReference>
<reference evidence="2" key="3">
    <citation type="submission" date="2025-09" db="UniProtKB">
        <authorList>
            <consortium name="Ensembl"/>
        </authorList>
    </citation>
    <scope>IDENTIFICATION</scope>
</reference>
<dbReference type="InParanoid" id="F6ZJC6"/>
<protein>
    <submittedName>
        <fullName evidence="2">Uncharacterized protein</fullName>
    </submittedName>
</protein>
<dbReference type="OMA" id="GDYPMMQ"/>
<evidence type="ECO:0000313" key="3">
    <source>
        <dbReference type="Proteomes" id="UP000008144"/>
    </source>
</evidence>
<reference evidence="2" key="2">
    <citation type="submission" date="2025-08" db="UniProtKB">
        <authorList>
            <consortium name="Ensembl"/>
        </authorList>
    </citation>
    <scope>IDENTIFICATION</scope>
</reference>
<accession>F6ZJC6</accession>
<evidence type="ECO:0000313" key="2">
    <source>
        <dbReference type="Ensembl" id="ENSCINP00000027818.2"/>
    </source>
</evidence>
<dbReference type="Proteomes" id="UP000008144">
    <property type="component" value="Unassembled WGS sequence"/>
</dbReference>
<dbReference type="AlphaFoldDB" id="F6ZJC6"/>
<keyword evidence="3" id="KW-1185">Reference proteome</keyword>
<sequence>MADFEDTRNPDGDFVLQGRKTPIRQKSDDYLSNTQKTLTSKNLSSSLNLSGSKKGNPSIEELEHSLNELKFDLENLNESLRENYGKTEIFLGEDLDSQGNACNFNSGDEDPELTHLLQRDDHEAVSHTRPYDPKWFSDPKHRTKPMGDYPMMQSLGVTRRGVSPVNRSIGRYGAEIATKDVTGQLTAVDLASNEKNFPIRLSAPHIVGVRSLLPPKFPVQPQDKEKAKSARFRSRSLDARLNKSFPITSRMS</sequence>
<dbReference type="HOGENOM" id="CLU_1197204_0_0_1"/>
<dbReference type="GeneTree" id="ENSGT00390000018462"/>
<feature type="compositionally biased region" description="Basic and acidic residues" evidence="1">
    <location>
        <begin position="1"/>
        <end position="11"/>
    </location>
</feature>
<name>F6ZJC6_CIOIN</name>
<organism evidence="2 3">
    <name type="scientific">Ciona intestinalis</name>
    <name type="common">Transparent sea squirt</name>
    <name type="synonym">Ascidia intestinalis</name>
    <dbReference type="NCBI Taxonomy" id="7719"/>
    <lineage>
        <taxon>Eukaryota</taxon>
        <taxon>Metazoa</taxon>
        <taxon>Chordata</taxon>
        <taxon>Tunicata</taxon>
        <taxon>Ascidiacea</taxon>
        <taxon>Phlebobranchia</taxon>
        <taxon>Cionidae</taxon>
        <taxon>Ciona</taxon>
    </lineage>
</organism>
<feature type="region of interest" description="Disordered" evidence="1">
    <location>
        <begin position="1"/>
        <end position="33"/>
    </location>
</feature>
<reference evidence="3" key="1">
    <citation type="journal article" date="2002" name="Science">
        <title>The draft genome of Ciona intestinalis: insights into chordate and vertebrate origins.</title>
        <authorList>
            <person name="Dehal P."/>
            <person name="Satou Y."/>
            <person name="Campbell R.K."/>
            <person name="Chapman J."/>
            <person name="Degnan B."/>
            <person name="De Tomaso A."/>
            <person name="Davidson B."/>
            <person name="Di Gregorio A."/>
            <person name="Gelpke M."/>
            <person name="Goodstein D.M."/>
            <person name="Harafuji N."/>
            <person name="Hastings K.E."/>
            <person name="Ho I."/>
            <person name="Hotta K."/>
            <person name="Huang W."/>
            <person name="Kawashima T."/>
            <person name="Lemaire P."/>
            <person name="Martinez D."/>
            <person name="Meinertzhagen I.A."/>
            <person name="Necula S."/>
            <person name="Nonaka M."/>
            <person name="Putnam N."/>
            <person name="Rash S."/>
            <person name="Saiga H."/>
            <person name="Satake M."/>
            <person name="Terry A."/>
            <person name="Yamada L."/>
            <person name="Wang H.G."/>
            <person name="Awazu S."/>
            <person name="Azumi K."/>
            <person name="Boore J."/>
            <person name="Branno M."/>
            <person name="Chin-Bow S."/>
            <person name="DeSantis R."/>
            <person name="Doyle S."/>
            <person name="Francino P."/>
            <person name="Keys D.N."/>
            <person name="Haga S."/>
            <person name="Hayashi H."/>
            <person name="Hino K."/>
            <person name="Imai K.S."/>
            <person name="Inaba K."/>
            <person name="Kano S."/>
            <person name="Kobayashi K."/>
            <person name="Kobayashi M."/>
            <person name="Lee B.I."/>
            <person name="Makabe K.W."/>
            <person name="Manohar C."/>
            <person name="Matassi G."/>
            <person name="Medina M."/>
            <person name="Mochizuki Y."/>
            <person name="Mount S."/>
            <person name="Morishita T."/>
            <person name="Miura S."/>
            <person name="Nakayama A."/>
            <person name="Nishizaka S."/>
            <person name="Nomoto H."/>
            <person name="Ohta F."/>
            <person name="Oishi K."/>
            <person name="Rigoutsos I."/>
            <person name="Sano M."/>
            <person name="Sasaki A."/>
            <person name="Sasakura Y."/>
            <person name="Shoguchi E."/>
            <person name="Shin-i T."/>
            <person name="Spagnuolo A."/>
            <person name="Stainier D."/>
            <person name="Suzuki M.M."/>
            <person name="Tassy O."/>
            <person name="Takatori N."/>
            <person name="Tokuoka M."/>
            <person name="Yagi K."/>
            <person name="Yoshizaki F."/>
            <person name="Wada S."/>
            <person name="Zhang C."/>
            <person name="Hyatt P.D."/>
            <person name="Larimer F."/>
            <person name="Detter C."/>
            <person name="Doggett N."/>
            <person name="Glavina T."/>
            <person name="Hawkins T."/>
            <person name="Richardson P."/>
            <person name="Lucas S."/>
            <person name="Kohara Y."/>
            <person name="Levine M."/>
            <person name="Satoh N."/>
            <person name="Rokhsar D.S."/>
        </authorList>
    </citation>
    <scope>NUCLEOTIDE SEQUENCE [LARGE SCALE GENOMIC DNA]</scope>
</reference>